<evidence type="ECO:0000256" key="2">
    <source>
        <dbReference type="ARBA" id="ARBA00004496"/>
    </source>
</evidence>
<dbReference type="PANTHER" id="PTHR15651:SF7">
    <property type="entry name" value="ARMADILLO REPEAT-CONTAINING PROTEIN 8"/>
    <property type="match status" value="1"/>
</dbReference>
<keyword evidence="5" id="KW-0539">Nucleus</keyword>
<feature type="compositionally biased region" description="Low complexity" evidence="6">
    <location>
        <begin position="65"/>
        <end position="79"/>
    </location>
</feature>
<feature type="compositionally biased region" description="Acidic residues" evidence="6">
    <location>
        <begin position="941"/>
        <end position="963"/>
    </location>
</feature>
<dbReference type="STRING" id="1081102.A0A167ZS11"/>
<dbReference type="PANTHER" id="PTHR15651">
    <property type="entry name" value="ARMADILLO REPEAT-CONTAINING PROTEIN 8"/>
    <property type="match status" value="1"/>
</dbReference>
<evidence type="ECO:0000256" key="4">
    <source>
        <dbReference type="ARBA" id="ARBA00022737"/>
    </source>
</evidence>
<dbReference type="Proteomes" id="UP000076874">
    <property type="component" value="Unassembled WGS sequence"/>
</dbReference>
<dbReference type="GO" id="GO:0005737">
    <property type="term" value="C:cytoplasm"/>
    <property type="evidence" value="ECO:0007669"/>
    <property type="project" value="UniProtKB-SubCell"/>
</dbReference>
<feature type="region of interest" description="Disordered" evidence="6">
    <location>
        <begin position="916"/>
        <end position="1039"/>
    </location>
</feature>
<evidence type="ECO:0000256" key="1">
    <source>
        <dbReference type="ARBA" id="ARBA00004123"/>
    </source>
</evidence>
<dbReference type="SUPFAM" id="SSF48371">
    <property type="entry name" value="ARM repeat"/>
    <property type="match status" value="2"/>
</dbReference>
<dbReference type="OrthoDB" id="5559898at2759"/>
<feature type="region of interest" description="Disordered" evidence="6">
    <location>
        <begin position="61"/>
        <end position="112"/>
    </location>
</feature>
<feature type="compositionally biased region" description="Polar residues" evidence="6">
    <location>
        <begin position="93"/>
        <end position="106"/>
    </location>
</feature>
<feature type="region of interest" description="Disordered" evidence="6">
    <location>
        <begin position="605"/>
        <end position="637"/>
    </location>
</feature>
<feature type="compositionally biased region" description="Low complexity" evidence="6">
    <location>
        <begin position="977"/>
        <end position="990"/>
    </location>
</feature>
<feature type="compositionally biased region" description="Low complexity" evidence="6">
    <location>
        <begin position="649"/>
        <end position="659"/>
    </location>
</feature>
<accession>A0A167ZS11</accession>
<evidence type="ECO:0000256" key="6">
    <source>
        <dbReference type="SAM" id="MobiDB-lite"/>
    </source>
</evidence>
<dbReference type="InterPro" id="IPR016024">
    <property type="entry name" value="ARM-type_fold"/>
</dbReference>
<feature type="compositionally biased region" description="Polar residues" evidence="6">
    <location>
        <begin position="526"/>
        <end position="537"/>
    </location>
</feature>
<dbReference type="Gene3D" id="1.25.10.10">
    <property type="entry name" value="Leucine-rich Repeat Variant"/>
    <property type="match status" value="4"/>
</dbReference>
<comment type="caution">
    <text evidence="7">The sequence shown here is derived from an EMBL/GenBank/DDBJ whole genome shotgun (WGS) entry which is preliminary data.</text>
</comment>
<evidence type="ECO:0000313" key="8">
    <source>
        <dbReference type="Proteomes" id="UP000076874"/>
    </source>
</evidence>
<feature type="compositionally biased region" description="Low complexity" evidence="6">
    <location>
        <begin position="613"/>
        <end position="627"/>
    </location>
</feature>
<dbReference type="InterPro" id="IPR011989">
    <property type="entry name" value="ARM-like"/>
</dbReference>
<proteinExistence type="predicted"/>
<dbReference type="GO" id="GO:0034657">
    <property type="term" value="C:GID complex"/>
    <property type="evidence" value="ECO:0007669"/>
    <property type="project" value="TreeGrafter"/>
</dbReference>
<feature type="compositionally biased region" description="Basic and acidic residues" evidence="6">
    <location>
        <begin position="80"/>
        <end position="90"/>
    </location>
</feature>
<feature type="region of interest" description="Disordered" evidence="6">
    <location>
        <begin position="403"/>
        <end position="423"/>
    </location>
</feature>
<dbReference type="GO" id="GO:0005634">
    <property type="term" value="C:nucleus"/>
    <property type="evidence" value="ECO:0007669"/>
    <property type="project" value="UniProtKB-SubCell"/>
</dbReference>
<sequence>MVLVPQGHAMLETLQTAQSYAAQSLALRSLKNETVGHVLKKEKWVQLGVLRPIVKVLLPAERPSRSTNDNQSSSSSSSSRDPRDARDARDSYGLSQHNRRPSSVTPPDSLPPDELARLQALELLGIFASGGPSFLPPLHAAGALPAILAYIDPHTTHLRLVFAALRSLLAFARAAQLVSTPPSAPSPVTLATLAEAVFAPPAIHALHHILTLPSRAWWVESCTNAALTLIPLLCRDSRHQTSLSKAGVLEALAVKIASYVVAQGQVVPGADVAAEKEGLRDAIPEPASPQMDLAAVLAATATVLGDVPLLRACILIYAPSILAIFPQLEFESSVNDIHAAWKALSMGGLSNLQQPQSLGALDLLLPAIPSQQTRSSYLSHSAPFPPLGMSLSRDDLPALARASSGISNNNTKRGGAASPTPYGRSQAARNVLRSYDAMAVGPSDRVYENAESPMIPWLISLVRSTSGMERLTAASVLTLLYKAGLASRGREAAMALLIVPLLMRMLDDAAQAATAASSSALGGDGNSRSNNHINTSNGRGGPGAGGGGPDIAVAAQQAMTELALIVLARLVTNSDVLQKAAVDCNAIKILAKLLKEAYEPVPGRLYPRPWNPTPTTTTTTARTTRTATPDEARSGGPVADVIGGGSSIINDDGNDNADSPALSAAASKLGPAGQSPLLAYRIRLREAVLKALTALLASKYDYQKIFVEQDAMLYVVASLSPTPSKPQGFKDRMKALKAAEAAAAAGNAGAAGSNKYDDDTEFDPEYGRNGAGVLVAACNCVRMLSRSIAILRTTLEDAGVATPIFRLLRHPDLDVQIAATGVVCNLVTETSPMRERYAEAGIMNILCDHAHSLNKELRLNALWALKHFVDGVEPSMKKACLEQLGADWLVQLIDPDNSAGAAADETASGPLFARLRRNGKPSMAPAASKTTTTAAATTAADGDEMDEDVEMEQFVEMEDEDEKEEKKEEEAEDMVEESNNNNNNNNNNGNSRALSVSRDKTGTSWTPSTTGAGAVPSPSNWAQYYPRTSHERSSTGRLRQAEAKIAALREMERGLLRRPPNNGLDIQEQGLNFVRNLIGPGAYSVTTTASSASPSASATAATATTRDAVNEATEMIDYLFRAVGQDRLFRILLAKLRGGGGGLGNPDAKAAPHYASPAATAAATAAATTAATTSFQVKIVEAVVFILVHISASVPRHRQLVVAQTELLRALAGQFASRDKGVRVALCHLVTNLTWRDDAADTAGVAARTQELKRLGLLGKLQVLQQEDAELDVREQAKMAVHQMGVQNL</sequence>
<keyword evidence="3" id="KW-0963">Cytoplasm</keyword>
<evidence type="ECO:0000313" key="7">
    <source>
        <dbReference type="EMBL" id="OAA67845.1"/>
    </source>
</evidence>
<feature type="compositionally biased region" description="Low complexity" evidence="6">
    <location>
        <begin position="924"/>
        <end position="940"/>
    </location>
</feature>
<keyword evidence="4" id="KW-0677">Repeat</keyword>
<evidence type="ECO:0000256" key="3">
    <source>
        <dbReference type="ARBA" id="ARBA00022490"/>
    </source>
</evidence>
<evidence type="ECO:0000256" key="5">
    <source>
        <dbReference type="ARBA" id="ARBA00023242"/>
    </source>
</evidence>
<feature type="compositionally biased region" description="Polar residues" evidence="6">
    <location>
        <begin position="1002"/>
        <end position="1022"/>
    </location>
</feature>
<reference evidence="7 8" key="1">
    <citation type="journal article" date="2016" name="Genome Biol. Evol.">
        <title>Divergent and convergent evolution of fungal pathogenicity.</title>
        <authorList>
            <person name="Shang Y."/>
            <person name="Xiao G."/>
            <person name="Zheng P."/>
            <person name="Cen K."/>
            <person name="Zhan S."/>
            <person name="Wang C."/>
        </authorList>
    </citation>
    <scope>NUCLEOTIDE SEQUENCE [LARGE SCALE GENOMIC DNA]</scope>
    <source>
        <strain evidence="7 8">RCEF 264</strain>
    </source>
</reference>
<feature type="region of interest" description="Disordered" evidence="6">
    <location>
        <begin position="649"/>
        <end position="670"/>
    </location>
</feature>
<name>A0A167ZS11_9HYPO</name>
<feature type="compositionally biased region" description="Gly residues" evidence="6">
    <location>
        <begin position="538"/>
        <end position="548"/>
    </location>
</feature>
<dbReference type="GO" id="GO:0043161">
    <property type="term" value="P:proteasome-mediated ubiquitin-dependent protein catabolic process"/>
    <property type="evidence" value="ECO:0007669"/>
    <property type="project" value="TreeGrafter"/>
</dbReference>
<dbReference type="InterPro" id="IPR038739">
    <property type="entry name" value="ARMC8/Vid28"/>
</dbReference>
<comment type="subcellular location">
    <subcellularLocation>
        <location evidence="2">Cytoplasm</location>
    </subcellularLocation>
    <subcellularLocation>
        <location evidence="1">Nucleus</location>
    </subcellularLocation>
</comment>
<feature type="region of interest" description="Disordered" evidence="6">
    <location>
        <begin position="518"/>
        <end position="548"/>
    </location>
</feature>
<protein>
    <submittedName>
        <fullName evidence="7">Armadillo repeat protein</fullName>
    </submittedName>
</protein>
<gene>
    <name evidence="7" type="ORF">SPI_00040</name>
</gene>
<feature type="compositionally biased region" description="Basic and acidic residues" evidence="6">
    <location>
        <begin position="1028"/>
        <end position="1039"/>
    </location>
</feature>
<organism evidence="7 8">
    <name type="scientific">Niveomyces insectorum RCEF 264</name>
    <dbReference type="NCBI Taxonomy" id="1081102"/>
    <lineage>
        <taxon>Eukaryota</taxon>
        <taxon>Fungi</taxon>
        <taxon>Dikarya</taxon>
        <taxon>Ascomycota</taxon>
        <taxon>Pezizomycotina</taxon>
        <taxon>Sordariomycetes</taxon>
        <taxon>Hypocreomycetidae</taxon>
        <taxon>Hypocreales</taxon>
        <taxon>Cordycipitaceae</taxon>
        <taxon>Niveomyces</taxon>
    </lineage>
</organism>
<keyword evidence="8" id="KW-1185">Reference proteome</keyword>
<dbReference type="EMBL" id="AZHD01000001">
    <property type="protein sequence ID" value="OAA67845.1"/>
    <property type="molecule type" value="Genomic_DNA"/>
</dbReference>